<reference evidence="1" key="2">
    <citation type="journal article" date="2015" name="Genome Announc.">
        <title>Draft Genome Sequence of Filamentous Marine Cyanobacterium Lyngbya confervoides Strain BDU141951.</title>
        <authorList>
            <person name="Chandrababunaidu M.M."/>
            <person name="Sen D."/>
            <person name="Tripathy S."/>
        </authorList>
    </citation>
    <scope>NUCLEOTIDE SEQUENCE</scope>
    <source>
        <strain evidence="1">BDU141951</strain>
    </source>
</reference>
<reference evidence="1" key="3">
    <citation type="submission" date="2020-02" db="EMBL/GenBank/DDBJ databases">
        <authorList>
            <person name="Sarangi A.N."/>
            <person name="Ghosh S."/>
            <person name="Mukherjee M."/>
            <person name="Tripathy S."/>
        </authorList>
    </citation>
    <scope>NUCLEOTIDE SEQUENCE</scope>
    <source>
        <strain evidence="1">BDU141951</strain>
    </source>
</reference>
<comment type="caution">
    <text evidence="1">The sequence shown here is derived from an EMBL/GenBank/DDBJ whole genome shotgun (WGS) entry which is preliminary data.</text>
</comment>
<dbReference type="AlphaFoldDB" id="A0A0C1YKW7"/>
<protein>
    <submittedName>
        <fullName evidence="1">Uncharacterized protein</fullName>
    </submittedName>
</protein>
<sequence>MNNQFCFCTLAVGKRYRLHALQLAQDLRKYAPGILLIVLTDQTAEFENSSNVEAIQHQLQSIKGYHDKRFAVAAAIERFETCTFIDSDVRITAPINQERINNFPPGLTARFGCSVVKHNQGLSNKKKSTKSLSIIQDIATCHSLDIQEVNWLHEFMFTLRRQDDREQDFLRYWQNFSYYFELNGIYDGEGNTIGLAAAAAGLNFTFRRTDWFLIFKDCIVKEKIKNGGFQIKNVSNLFKEHQKIEYPSRSLSAKVSLRISRVIQIFNRHLQLRLRAILDSNFQRWLDKLKASKLTAE</sequence>
<proteinExistence type="predicted"/>
<gene>
    <name evidence="1" type="ORF">QQ91_023650</name>
</gene>
<reference evidence="1" key="1">
    <citation type="submission" date="2014-11" db="EMBL/GenBank/DDBJ databases">
        <authorList>
            <person name="Malar M.C."/>
            <person name="Sen D."/>
            <person name="Tripathy S."/>
        </authorList>
    </citation>
    <scope>NUCLEOTIDE SEQUENCE</scope>
    <source>
        <strain evidence="1">BDU141951</strain>
    </source>
</reference>
<organism evidence="1">
    <name type="scientific">Lyngbya confervoides BDU141951</name>
    <dbReference type="NCBI Taxonomy" id="1574623"/>
    <lineage>
        <taxon>Bacteria</taxon>
        <taxon>Bacillati</taxon>
        <taxon>Cyanobacteriota</taxon>
        <taxon>Cyanophyceae</taxon>
        <taxon>Oscillatoriophycideae</taxon>
        <taxon>Oscillatoriales</taxon>
        <taxon>Microcoleaceae</taxon>
        <taxon>Lyngbya</taxon>
    </lineage>
</organism>
<accession>A0A0C1YKW7</accession>
<evidence type="ECO:0000313" key="1">
    <source>
        <dbReference type="EMBL" id="NEV70091.1"/>
    </source>
</evidence>
<name>A0A0C1YKW7_9CYAN</name>
<dbReference type="EMBL" id="JTHE02000003">
    <property type="protein sequence ID" value="NEV70091.1"/>
    <property type="molecule type" value="Genomic_DNA"/>
</dbReference>